<comment type="similarity">
    <text evidence="1 2">Belongs to the peptidase C19 family.</text>
</comment>
<dbReference type="Proteomes" id="UP000032180">
    <property type="component" value="Chromosome 8"/>
</dbReference>
<dbReference type="GO" id="GO:0005634">
    <property type="term" value="C:nucleus"/>
    <property type="evidence" value="ECO:0007669"/>
    <property type="project" value="TreeGrafter"/>
</dbReference>
<keyword evidence="6" id="KW-1185">Reference proteome</keyword>
<evidence type="ECO:0000256" key="2">
    <source>
        <dbReference type="RuleBase" id="RU366025"/>
    </source>
</evidence>
<dbReference type="InterPro" id="IPR038765">
    <property type="entry name" value="Papain-like_cys_pep_sf"/>
</dbReference>
<reference evidence="5 6" key="1">
    <citation type="submission" date="2012-08" db="EMBL/GenBank/DDBJ databases">
        <title>Oryza genome evolution.</title>
        <authorList>
            <person name="Wing R.A."/>
        </authorList>
    </citation>
    <scope>NUCLEOTIDE SEQUENCE</scope>
</reference>
<dbReference type="Gene3D" id="3.90.70.10">
    <property type="entry name" value="Cysteine proteinases"/>
    <property type="match status" value="2"/>
</dbReference>
<evidence type="ECO:0000313" key="5">
    <source>
        <dbReference type="EnsemblPlants" id="LPERR08G18040.1"/>
    </source>
</evidence>
<evidence type="ECO:0000256" key="3">
    <source>
        <dbReference type="SAM" id="MobiDB-lite"/>
    </source>
</evidence>
<dbReference type="Pfam" id="PF00443">
    <property type="entry name" value="UCH"/>
    <property type="match status" value="1"/>
</dbReference>
<name>A0A0D9XA13_9ORYZ</name>
<dbReference type="EnsemblPlants" id="LPERR08G18040.1">
    <property type="protein sequence ID" value="LPERR08G18040.1"/>
    <property type="gene ID" value="LPERR08G18040"/>
</dbReference>
<feature type="region of interest" description="Disordered" evidence="3">
    <location>
        <begin position="261"/>
        <end position="280"/>
    </location>
</feature>
<dbReference type="InterPro" id="IPR001394">
    <property type="entry name" value="Peptidase_C19_UCH"/>
</dbReference>
<dbReference type="eggNOG" id="KOG1873">
    <property type="taxonomic scope" value="Eukaryota"/>
</dbReference>
<dbReference type="PROSITE" id="PS50235">
    <property type="entry name" value="USP_3"/>
    <property type="match status" value="1"/>
</dbReference>
<dbReference type="InterPro" id="IPR050164">
    <property type="entry name" value="Peptidase_C19"/>
</dbReference>
<proteinExistence type="inferred from homology"/>
<dbReference type="FunFam" id="3.90.70.10:FF:000276">
    <property type="entry name" value="Ubiquitinyl hydrolase 1"/>
    <property type="match status" value="1"/>
</dbReference>
<reference evidence="6" key="2">
    <citation type="submission" date="2013-12" db="EMBL/GenBank/DDBJ databases">
        <authorList>
            <person name="Yu Y."/>
            <person name="Lee S."/>
            <person name="de Baynast K."/>
            <person name="Wissotski M."/>
            <person name="Liu L."/>
            <person name="Talag J."/>
            <person name="Goicoechea J."/>
            <person name="Angelova A."/>
            <person name="Jetty R."/>
            <person name="Kudrna D."/>
            <person name="Golser W."/>
            <person name="Rivera L."/>
            <person name="Zhang J."/>
            <person name="Wing R."/>
        </authorList>
    </citation>
    <scope>NUCLEOTIDE SEQUENCE</scope>
</reference>
<dbReference type="GO" id="GO:0016579">
    <property type="term" value="P:protein deubiquitination"/>
    <property type="evidence" value="ECO:0007669"/>
    <property type="project" value="InterPro"/>
</dbReference>
<dbReference type="GO" id="GO:0004843">
    <property type="term" value="F:cysteine-type deubiquitinase activity"/>
    <property type="evidence" value="ECO:0007669"/>
    <property type="project" value="UniProtKB-UniRule"/>
</dbReference>
<comment type="function">
    <text evidence="2">Recognizes and hydrolyzes the peptide bond at the C-terminal Gly of ubiquitin. Involved in the processing of poly-ubiquitin precursors as well as that of ubiquitinated proteins.</text>
</comment>
<evidence type="ECO:0000256" key="1">
    <source>
        <dbReference type="ARBA" id="ARBA00009085"/>
    </source>
</evidence>
<dbReference type="GO" id="GO:0006508">
    <property type="term" value="P:proteolysis"/>
    <property type="evidence" value="ECO:0007669"/>
    <property type="project" value="UniProtKB-KW"/>
</dbReference>
<dbReference type="SUPFAM" id="SSF57850">
    <property type="entry name" value="RING/U-box"/>
    <property type="match status" value="2"/>
</dbReference>
<evidence type="ECO:0000313" key="6">
    <source>
        <dbReference type="Proteomes" id="UP000032180"/>
    </source>
</evidence>
<evidence type="ECO:0000259" key="4">
    <source>
        <dbReference type="PROSITE" id="PS50235"/>
    </source>
</evidence>
<keyword evidence="2" id="KW-0833">Ubl conjugation pathway</keyword>
<dbReference type="PROSITE" id="PS00972">
    <property type="entry name" value="USP_1"/>
    <property type="match status" value="1"/>
</dbReference>
<dbReference type="STRING" id="77586.A0A0D9XA13"/>
<feature type="region of interest" description="Disordered" evidence="3">
    <location>
        <begin position="1"/>
        <end position="24"/>
    </location>
</feature>
<keyword evidence="2" id="KW-0378">Hydrolase</keyword>
<keyword evidence="2" id="KW-0645">Protease</keyword>
<dbReference type="Gramene" id="LPERR08G18040.1">
    <property type="protein sequence ID" value="LPERR08G18040.1"/>
    <property type="gene ID" value="LPERR08G18040"/>
</dbReference>
<dbReference type="InterPro" id="IPR018200">
    <property type="entry name" value="USP_CS"/>
</dbReference>
<dbReference type="SUPFAM" id="SSF54001">
    <property type="entry name" value="Cysteine proteinases"/>
    <property type="match status" value="1"/>
</dbReference>
<feature type="region of interest" description="Disordered" evidence="3">
    <location>
        <begin position="560"/>
        <end position="580"/>
    </location>
</feature>
<dbReference type="AlphaFoldDB" id="A0A0D9XA13"/>
<dbReference type="InterPro" id="IPR028889">
    <property type="entry name" value="USP"/>
</dbReference>
<dbReference type="PANTHER" id="PTHR24006">
    <property type="entry name" value="UBIQUITIN CARBOXYL-TERMINAL HYDROLASE"/>
    <property type="match status" value="1"/>
</dbReference>
<dbReference type="PROSITE" id="PS00973">
    <property type="entry name" value="USP_2"/>
    <property type="match status" value="1"/>
</dbReference>
<protein>
    <recommendedName>
        <fullName evidence="2">Ubiquitin carboxyl-terminal hydrolase</fullName>
        <ecNumber evidence="2">3.4.19.12</ecNumber>
    </recommendedName>
</protein>
<organism evidence="5 6">
    <name type="scientific">Leersia perrieri</name>
    <dbReference type="NCBI Taxonomy" id="77586"/>
    <lineage>
        <taxon>Eukaryota</taxon>
        <taxon>Viridiplantae</taxon>
        <taxon>Streptophyta</taxon>
        <taxon>Embryophyta</taxon>
        <taxon>Tracheophyta</taxon>
        <taxon>Spermatophyta</taxon>
        <taxon>Magnoliopsida</taxon>
        <taxon>Liliopsida</taxon>
        <taxon>Poales</taxon>
        <taxon>Poaceae</taxon>
        <taxon>BOP clade</taxon>
        <taxon>Oryzoideae</taxon>
        <taxon>Oryzeae</taxon>
        <taxon>Oryzinae</taxon>
        <taxon>Leersia</taxon>
    </lineage>
</organism>
<dbReference type="EC" id="3.4.19.12" evidence="2"/>
<sequence>MARETREGRSPQNPPESGCGDTAASSNAEGWTCAHWDHFQAGMPRFILKLRSSKRAPRCEHYLCENKVEKGSILVCIGCKLQFCIGDGTKDNPQGHARWHFNLEQHCVGALFSDPETLYCFLCEHRLDLDASNMHRRHVSSEKEETDCGWIYWALLQAISIGTERERCEHFMSDEDHVSYIVTGIRLCEYVPVCGACTSNIAGEVCFMVCLECETCLCANHACLHAVEDQHWVALYHEAPNAVYCFACKQAYGIGFKEDDEEMTDNGEVPHEESQPTSVSWRTMGNSLPQIDHVSDGLANWNAHAIKGILNLGNTCYLNALVQCLLVLGKLRARMLGPDAPSGTLGTVLHDLFEQTYGVDSTRRSLLDTSSLLDCVRRLDSKFEGAFMQDSHELLCCLRNHLYEEDMMMSPPNMQDGALSAVPPTVFHSIFGGQLSSTKLCKFCSLKSVSHVGFCDLSVALPLKGSLSKSKIAVHGPLRTPKDKVQGKAVDFLPQNMLPDVKVEELDLTKTDTHVPEDIGPPPPVSPLSEENARIKSGSDVGKNYSGVLDDAFNKRKISSEAKTNTSSEEITTENKEKTHSNDLVCDKAQYINSIASIDECLELHFKAEMMGWTCENCSKVAQKPGTILGKYSEPMMSSTTEDIADDGDQSEQSEKIACQSEQCNKKTGCHEGVQEAVPSCVPAEKQANLLSGQNKNATILDKGRAKRVKLHHSAHQVEENQNEKKDKCNGAIQTLISKLPPVLVIHLIRNLLTHKVIGHVSFKEIFHVGLFVDPSSEDKDNLSYRLVGVIEHCGPFNDTGHFLAYVRASPRQQTGGSSSWFRASDDNIKEVSVEEVLKCEAYILFYERVEG</sequence>
<keyword evidence="2" id="KW-0788">Thiol protease</keyword>
<accession>A0A0D9XA13</accession>
<reference evidence="5" key="3">
    <citation type="submission" date="2015-04" db="UniProtKB">
        <authorList>
            <consortium name="EnsemblPlants"/>
        </authorList>
    </citation>
    <scope>IDENTIFICATION</scope>
</reference>
<dbReference type="PANTHER" id="PTHR24006:SF807">
    <property type="entry name" value="OS08G0527100 PROTEIN"/>
    <property type="match status" value="1"/>
</dbReference>
<dbReference type="HOGENOM" id="CLU_005952_0_0_1"/>
<dbReference type="GO" id="GO:0005829">
    <property type="term" value="C:cytosol"/>
    <property type="evidence" value="ECO:0007669"/>
    <property type="project" value="TreeGrafter"/>
</dbReference>
<comment type="catalytic activity">
    <reaction evidence="2">
        <text>Thiol-dependent hydrolysis of ester, thioester, amide, peptide and isopeptide bonds formed by the C-terminal Gly of ubiquitin (a 76-residue protein attached to proteins as an intracellular targeting signal).</text>
        <dbReference type="EC" id="3.4.19.12"/>
    </reaction>
</comment>
<feature type="domain" description="USP" evidence="4">
    <location>
        <begin position="307"/>
        <end position="850"/>
    </location>
</feature>